<dbReference type="InterPro" id="IPR038590">
    <property type="entry name" value="YaeQ_sf"/>
</dbReference>
<dbReference type="PANTHER" id="PTHR38784:SF1">
    <property type="entry name" value="SUCROSE PHOSPHORYLASE"/>
    <property type="match status" value="1"/>
</dbReference>
<dbReference type="RefSeq" id="WP_119425906.1">
    <property type="nucleotide sequence ID" value="NZ_QQXK01000041.1"/>
</dbReference>
<dbReference type="SMART" id="SM01322">
    <property type="entry name" value="YaeQ"/>
    <property type="match status" value="1"/>
</dbReference>
<evidence type="ECO:0000313" key="2">
    <source>
        <dbReference type="Proteomes" id="UP000265419"/>
    </source>
</evidence>
<dbReference type="Pfam" id="PF07152">
    <property type="entry name" value="YaeQ"/>
    <property type="match status" value="1"/>
</dbReference>
<dbReference type="AlphaFoldDB" id="A0A399J6C1"/>
<sequence length="179" mass="19602">MGIGAVMHTFTVQLANVDAGIYEEISLRTARQASETEGNLLLRVIAYALEFEEGIELSQGIAATNEPAVFVKDLTRAFTSWIEVGAPDAARLHYGSKLAGRAAVYTQRDPERLAATWAGKPLHRGKEIRVIGFEPHSIDNAAEAIERRNDLSLTLTEGTLYLELNDKQFSTPVLQSFAA</sequence>
<protein>
    <recommendedName>
        <fullName evidence="3">YaeQ family protein</fullName>
    </recommendedName>
</protein>
<dbReference type="EMBL" id="QQXK01000041">
    <property type="protein sequence ID" value="RII40995.1"/>
    <property type="molecule type" value="Genomic_DNA"/>
</dbReference>
<name>A0A399J6C1_9MICC</name>
<comment type="caution">
    <text evidence="1">The sequence shown here is derived from an EMBL/GenBank/DDBJ whole genome shotgun (WGS) entry which is preliminary data.</text>
</comment>
<evidence type="ECO:0008006" key="3">
    <source>
        <dbReference type="Google" id="ProtNLM"/>
    </source>
</evidence>
<dbReference type="Proteomes" id="UP000265419">
    <property type="component" value="Unassembled WGS sequence"/>
</dbReference>
<dbReference type="Gene3D" id="3.10.640.10">
    <property type="entry name" value="Restriction endonuclease-like alpha-beta roll domain"/>
    <property type="match status" value="1"/>
</dbReference>
<evidence type="ECO:0000313" key="1">
    <source>
        <dbReference type="EMBL" id="RII40995.1"/>
    </source>
</evidence>
<keyword evidence="2" id="KW-1185">Reference proteome</keyword>
<dbReference type="InterPro" id="IPR009822">
    <property type="entry name" value="YaeQ"/>
</dbReference>
<accession>A0A399J6C1</accession>
<dbReference type="InterPro" id="IPR011335">
    <property type="entry name" value="Restrct_endonuc-II-like"/>
</dbReference>
<proteinExistence type="predicted"/>
<reference evidence="1 2" key="1">
    <citation type="submission" date="2018-07" db="EMBL/GenBank/DDBJ databases">
        <title>Arthrobacter sp. nov., isolated from raw cow's milk with high bacterial count.</title>
        <authorList>
            <person name="Hahne J."/>
            <person name="Isele D."/>
            <person name="Lipski A."/>
        </authorList>
    </citation>
    <scope>NUCLEOTIDE SEQUENCE [LARGE SCALE GENOMIC DNA]</scope>
    <source>
        <strain evidence="1 2">JZ R-35</strain>
    </source>
</reference>
<gene>
    <name evidence="1" type="ORF">DWB68_14865</name>
</gene>
<organism evidence="1 2">
    <name type="scientific">Galactobacter valiniphilus</name>
    <dbReference type="NCBI Taxonomy" id="2676122"/>
    <lineage>
        <taxon>Bacteria</taxon>
        <taxon>Bacillati</taxon>
        <taxon>Actinomycetota</taxon>
        <taxon>Actinomycetes</taxon>
        <taxon>Micrococcales</taxon>
        <taxon>Micrococcaceae</taxon>
        <taxon>Galactobacter</taxon>
    </lineage>
</organism>
<dbReference type="PANTHER" id="PTHR38784">
    <property type="entry name" value="SUCROSE PHOSPHORYLASE"/>
    <property type="match status" value="1"/>
</dbReference>
<dbReference type="SUPFAM" id="SSF52980">
    <property type="entry name" value="Restriction endonuclease-like"/>
    <property type="match status" value="1"/>
</dbReference>